<dbReference type="PANTHER" id="PTHR43420">
    <property type="entry name" value="ACETYLTRANSFERASE"/>
    <property type="match status" value="1"/>
</dbReference>
<dbReference type="OrthoDB" id="9804026at2"/>
<name>A0A1J0WJ13_9RHOB</name>
<reference evidence="4 5" key="1">
    <citation type="submission" date="2016-11" db="EMBL/GenBank/DDBJ databases">
        <title>Complete genome sequence of Sulfitobacter sp. AM1-D1, a toxic bacteria associated with marine dinoflagellate Alexandrium minutum in East China Sea.</title>
        <authorList>
            <person name="Yang Q."/>
            <person name="Zhang X."/>
            <person name="Tian X."/>
        </authorList>
    </citation>
    <scope>NUCLEOTIDE SEQUENCE [LARGE SCALE GENOMIC DNA]</scope>
    <source>
        <strain evidence="4 5">AM1-D1</strain>
    </source>
</reference>
<organism evidence="4 5">
    <name type="scientific">Sulfitobacter alexandrii</name>
    <dbReference type="NCBI Taxonomy" id="1917485"/>
    <lineage>
        <taxon>Bacteria</taxon>
        <taxon>Pseudomonadati</taxon>
        <taxon>Pseudomonadota</taxon>
        <taxon>Alphaproteobacteria</taxon>
        <taxon>Rhodobacterales</taxon>
        <taxon>Roseobacteraceae</taxon>
        <taxon>Sulfitobacter</taxon>
    </lineage>
</organism>
<dbReference type="EMBL" id="CP018076">
    <property type="protein sequence ID" value="APE44306.1"/>
    <property type="molecule type" value="Genomic_DNA"/>
</dbReference>
<accession>A0A1J0WJ13</accession>
<dbReference type="GO" id="GO:0016747">
    <property type="term" value="F:acyltransferase activity, transferring groups other than amino-acyl groups"/>
    <property type="evidence" value="ECO:0007669"/>
    <property type="project" value="InterPro"/>
</dbReference>
<evidence type="ECO:0000256" key="2">
    <source>
        <dbReference type="ARBA" id="ARBA00023315"/>
    </source>
</evidence>
<dbReference type="InterPro" id="IPR050680">
    <property type="entry name" value="YpeA/RimI_acetyltransf"/>
</dbReference>
<dbReference type="PANTHER" id="PTHR43420:SF12">
    <property type="entry name" value="N-ACETYLTRANSFERASE DOMAIN-CONTAINING PROTEIN"/>
    <property type="match status" value="1"/>
</dbReference>
<dbReference type="PROSITE" id="PS51186">
    <property type="entry name" value="GNAT"/>
    <property type="match status" value="1"/>
</dbReference>
<dbReference type="RefSeq" id="WP_071972649.1">
    <property type="nucleotide sequence ID" value="NZ_CP018076.1"/>
</dbReference>
<dbReference type="Proteomes" id="UP000181897">
    <property type="component" value="Chromosome"/>
</dbReference>
<keyword evidence="5" id="KW-1185">Reference proteome</keyword>
<dbReference type="AlphaFoldDB" id="A0A1J0WJ13"/>
<dbReference type="KEGG" id="suam:BOO69_13535"/>
<dbReference type="Gene3D" id="3.40.630.30">
    <property type="match status" value="1"/>
</dbReference>
<keyword evidence="2" id="KW-0012">Acyltransferase</keyword>
<dbReference type="Pfam" id="PF00583">
    <property type="entry name" value="Acetyltransf_1"/>
    <property type="match status" value="1"/>
</dbReference>
<evidence type="ECO:0000256" key="1">
    <source>
        <dbReference type="ARBA" id="ARBA00022679"/>
    </source>
</evidence>
<dbReference type="STRING" id="1917485.BOO69_13535"/>
<sequence>MTPEALARLHAAAFSTDRAWSAAEIGSLLDSPHVRLHRDPHGFALTRLVLDEAELLTLAVDPAHQRRGIGARLLTDWLDSIAGRAATAFLEVAADNAAARALYDRHGFAVIGTRPAYYRRTVGPDADAVIMQRRFPRGHAPDSPPASTESG</sequence>
<evidence type="ECO:0000313" key="4">
    <source>
        <dbReference type="EMBL" id="APE44306.1"/>
    </source>
</evidence>
<evidence type="ECO:0000259" key="3">
    <source>
        <dbReference type="PROSITE" id="PS51186"/>
    </source>
</evidence>
<dbReference type="SUPFAM" id="SSF55729">
    <property type="entry name" value="Acyl-CoA N-acyltransferases (Nat)"/>
    <property type="match status" value="1"/>
</dbReference>
<dbReference type="InterPro" id="IPR000182">
    <property type="entry name" value="GNAT_dom"/>
</dbReference>
<protein>
    <submittedName>
        <fullName evidence="4">Ribosomal-protein-alanine acetyltransferase</fullName>
    </submittedName>
</protein>
<feature type="domain" description="N-acetyltransferase" evidence="3">
    <location>
        <begin position="1"/>
        <end position="136"/>
    </location>
</feature>
<keyword evidence="1 4" id="KW-0808">Transferase</keyword>
<proteinExistence type="predicted"/>
<dbReference type="CDD" id="cd04301">
    <property type="entry name" value="NAT_SF"/>
    <property type="match status" value="1"/>
</dbReference>
<evidence type="ECO:0000313" key="5">
    <source>
        <dbReference type="Proteomes" id="UP000181897"/>
    </source>
</evidence>
<dbReference type="InterPro" id="IPR016181">
    <property type="entry name" value="Acyl_CoA_acyltransferase"/>
</dbReference>
<gene>
    <name evidence="4" type="ORF">BOO69_13535</name>
</gene>